<dbReference type="SUPFAM" id="SSF51905">
    <property type="entry name" value="FAD/NAD(P)-binding domain"/>
    <property type="match status" value="1"/>
</dbReference>
<name>A0ABU0MNW3_9PROT</name>
<dbReference type="InterPro" id="IPR000447">
    <property type="entry name" value="G3P_DH_FAD-dep"/>
</dbReference>
<comment type="similarity">
    <text evidence="2 6">Belongs to the FAD-dependent glycerol-3-phosphate dehydrogenase family.</text>
</comment>
<dbReference type="Pfam" id="PF01266">
    <property type="entry name" value="DAO"/>
    <property type="match status" value="1"/>
</dbReference>
<accession>A0ABU0MNW3</accession>
<feature type="domain" description="FAD dependent oxidoreductase" evidence="8">
    <location>
        <begin position="20"/>
        <end position="343"/>
    </location>
</feature>
<evidence type="ECO:0000256" key="6">
    <source>
        <dbReference type="RuleBase" id="RU361217"/>
    </source>
</evidence>
<comment type="caution">
    <text evidence="10">The sequence shown here is derived from an EMBL/GenBank/DDBJ whole genome shotgun (WGS) entry which is preliminary data.</text>
</comment>
<keyword evidence="3 6" id="KW-0285">Flavoprotein</keyword>
<gene>
    <name evidence="10" type="ORF">QO018_004042</name>
</gene>
<dbReference type="NCBIfam" id="NF009906">
    <property type="entry name" value="PRK13369.1"/>
    <property type="match status" value="1"/>
</dbReference>
<evidence type="ECO:0000259" key="8">
    <source>
        <dbReference type="Pfam" id="PF01266"/>
    </source>
</evidence>
<organism evidence="10 11">
    <name type="scientific">Azospirillum picis</name>
    <dbReference type="NCBI Taxonomy" id="488438"/>
    <lineage>
        <taxon>Bacteria</taxon>
        <taxon>Pseudomonadati</taxon>
        <taxon>Pseudomonadota</taxon>
        <taxon>Alphaproteobacteria</taxon>
        <taxon>Rhodospirillales</taxon>
        <taxon>Azospirillaceae</taxon>
        <taxon>Azospirillum</taxon>
    </lineage>
</organism>
<evidence type="ECO:0000256" key="7">
    <source>
        <dbReference type="SAM" id="MobiDB-lite"/>
    </source>
</evidence>
<dbReference type="EMBL" id="JAUSVU010000016">
    <property type="protein sequence ID" value="MDQ0535164.1"/>
    <property type="molecule type" value="Genomic_DNA"/>
</dbReference>
<dbReference type="PANTHER" id="PTHR11985">
    <property type="entry name" value="GLYCEROL-3-PHOSPHATE DEHYDROGENASE"/>
    <property type="match status" value="1"/>
</dbReference>
<comment type="catalytic activity">
    <reaction evidence="6">
        <text>a quinone + sn-glycerol 3-phosphate = dihydroxyacetone phosphate + a quinol</text>
        <dbReference type="Rhea" id="RHEA:18977"/>
        <dbReference type="ChEBI" id="CHEBI:24646"/>
        <dbReference type="ChEBI" id="CHEBI:57597"/>
        <dbReference type="ChEBI" id="CHEBI:57642"/>
        <dbReference type="ChEBI" id="CHEBI:132124"/>
        <dbReference type="EC" id="1.1.5.3"/>
    </reaction>
</comment>
<keyword evidence="4" id="KW-0274">FAD</keyword>
<evidence type="ECO:0000256" key="3">
    <source>
        <dbReference type="ARBA" id="ARBA00022630"/>
    </source>
</evidence>
<feature type="compositionally biased region" description="Basic and acidic residues" evidence="7">
    <location>
        <begin position="513"/>
        <end position="524"/>
    </location>
</feature>
<feature type="domain" description="Alpha-glycerophosphate oxidase C-terminal" evidence="9">
    <location>
        <begin position="401"/>
        <end position="505"/>
    </location>
</feature>
<dbReference type="Gene3D" id="1.10.8.870">
    <property type="entry name" value="Alpha-glycerophosphate oxidase, cap domain"/>
    <property type="match status" value="1"/>
</dbReference>
<protein>
    <recommendedName>
        <fullName evidence="6">Glycerol-3-phosphate dehydrogenase</fullName>
        <ecNumber evidence="6">1.1.5.3</ecNumber>
    </recommendedName>
</protein>
<reference evidence="10 11" key="1">
    <citation type="submission" date="2023-07" db="EMBL/GenBank/DDBJ databases">
        <title>Genomic Encyclopedia of Type Strains, Phase IV (KMG-IV): sequencing the most valuable type-strain genomes for metagenomic binning, comparative biology and taxonomic classification.</title>
        <authorList>
            <person name="Goeker M."/>
        </authorList>
    </citation>
    <scope>NUCLEOTIDE SEQUENCE [LARGE SCALE GENOMIC DNA]</scope>
    <source>
        <strain evidence="10 11">DSM 19922</strain>
    </source>
</reference>
<proteinExistence type="inferred from homology"/>
<evidence type="ECO:0000313" key="11">
    <source>
        <dbReference type="Proteomes" id="UP001244552"/>
    </source>
</evidence>
<dbReference type="InterPro" id="IPR006076">
    <property type="entry name" value="FAD-dep_OxRdtase"/>
</dbReference>
<dbReference type="PROSITE" id="PS00977">
    <property type="entry name" value="FAD_G3PDH_1"/>
    <property type="match status" value="1"/>
</dbReference>
<dbReference type="RefSeq" id="WP_209985301.1">
    <property type="nucleotide sequence ID" value="NZ_JAGINO010000016.1"/>
</dbReference>
<dbReference type="Proteomes" id="UP001244552">
    <property type="component" value="Unassembled WGS sequence"/>
</dbReference>
<dbReference type="PRINTS" id="PR01001">
    <property type="entry name" value="FADG3PDH"/>
</dbReference>
<comment type="cofactor">
    <cofactor evidence="1 6">
        <name>FAD</name>
        <dbReference type="ChEBI" id="CHEBI:57692"/>
    </cofactor>
</comment>
<dbReference type="EC" id="1.1.5.3" evidence="6"/>
<dbReference type="GO" id="GO:0004368">
    <property type="term" value="F:glycerol-3-phosphate dehydrogenase (quinone) activity"/>
    <property type="evidence" value="ECO:0007669"/>
    <property type="project" value="UniProtKB-EC"/>
</dbReference>
<dbReference type="Gene3D" id="3.30.9.10">
    <property type="entry name" value="D-Amino Acid Oxidase, subunit A, domain 2"/>
    <property type="match status" value="1"/>
</dbReference>
<feature type="region of interest" description="Disordered" evidence="7">
    <location>
        <begin position="513"/>
        <end position="539"/>
    </location>
</feature>
<evidence type="ECO:0000256" key="5">
    <source>
        <dbReference type="ARBA" id="ARBA00023002"/>
    </source>
</evidence>
<evidence type="ECO:0000259" key="9">
    <source>
        <dbReference type="Pfam" id="PF16901"/>
    </source>
</evidence>
<dbReference type="InterPro" id="IPR031656">
    <property type="entry name" value="DAO_C"/>
</dbReference>
<dbReference type="NCBIfam" id="NF008899">
    <property type="entry name" value="PRK12266.1"/>
    <property type="match status" value="1"/>
</dbReference>
<evidence type="ECO:0000313" key="10">
    <source>
        <dbReference type="EMBL" id="MDQ0535164.1"/>
    </source>
</evidence>
<dbReference type="Gene3D" id="6.10.250.1890">
    <property type="match status" value="1"/>
</dbReference>
<dbReference type="InterPro" id="IPR036188">
    <property type="entry name" value="FAD/NAD-bd_sf"/>
</dbReference>
<dbReference type="Gene3D" id="3.50.50.60">
    <property type="entry name" value="FAD/NAD(P)-binding domain"/>
    <property type="match status" value="1"/>
</dbReference>
<dbReference type="InterPro" id="IPR038299">
    <property type="entry name" value="DAO_C_sf"/>
</dbReference>
<evidence type="ECO:0000256" key="4">
    <source>
        <dbReference type="ARBA" id="ARBA00022827"/>
    </source>
</evidence>
<keyword evidence="5 6" id="KW-0560">Oxidoreductase</keyword>
<sequence length="539" mass="58827">MANATSAGAGAEAADHPIVDLLVVGGGVNGAGIARDAVGRGMSVVLCEQGDLAGATSSASTKLIHGGLRYLEYYEFRLVREALQEREVLLRAAPHIIWPLRFVLPHDSSMRPAWMVRIGLFLYDHLGKRKLLPASHGVDLTTAPAGRPLAGGFTKAFEYSDCWVEDSRLVVLNAMDARERGAEILTRTRCDRAVRRGGLWEATLVDSDSDSGAVRAVRARALVNAAGPWVRDVITRRTGVKVDKSVRLVKGSHIVVPKIYEGDHAYIFQNDDRRIVFAIPYERDFTLIGTTDLDYSGDPAAVAISPEEITYICRAVSRYFKAPVRESDVVWTYSGVRPLFDDASGNASAVTRDYVLEMDEPAGEAPMLSIFGGKITTFRRLAEEAVDKLGGALGKSGGNWTADFPLPGGNIPEADFARFLDQFKRGRPWLPDATALRLARAYGTRVEGLLGGAQGLADLGRDFGGGVYEAELDYAAREEFALSGDDFLWRRSKLGLHLDAAARQAIGGWFEDRRRDRSPDRRQATSDVQAGRRSMGGLR</sequence>
<evidence type="ECO:0000256" key="1">
    <source>
        <dbReference type="ARBA" id="ARBA00001974"/>
    </source>
</evidence>
<dbReference type="Pfam" id="PF16901">
    <property type="entry name" value="DAO_C"/>
    <property type="match status" value="1"/>
</dbReference>
<dbReference type="PANTHER" id="PTHR11985:SF15">
    <property type="entry name" value="GLYCEROL-3-PHOSPHATE DEHYDROGENASE, MITOCHONDRIAL"/>
    <property type="match status" value="1"/>
</dbReference>
<evidence type="ECO:0000256" key="2">
    <source>
        <dbReference type="ARBA" id="ARBA00007330"/>
    </source>
</evidence>
<keyword evidence="11" id="KW-1185">Reference proteome</keyword>